<dbReference type="AlphaFoldDB" id="A0A1G4B2P4"/>
<proteinExistence type="predicted"/>
<gene>
    <name evidence="2" type="ORF">CORC01_09093</name>
</gene>
<feature type="compositionally biased region" description="Basic and acidic residues" evidence="1">
    <location>
        <begin position="1"/>
        <end position="11"/>
    </location>
</feature>
<feature type="compositionally biased region" description="Basic residues" evidence="1">
    <location>
        <begin position="12"/>
        <end position="27"/>
    </location>
</feature>
<dbReference type="RefSeq" id="XP_022472822.1">
    <property type="nucleotide sequence ID" value="XM_022620723.1"/>
</dbReference>
<keyword evidence="3" id="KW-1185">Reference proteome</keyword>
<name>A0A1G4B2P4_9PEZI</name>
<dbReference type="SUPFAM" id="SSF57903">
    <property type="entry name" value="FYVE/PHD zinc finger"/>
    <property type="match status" value="1"/>
</dbReference>
<dbReference type="GeneID" id="34562233"/>
<comment type="caution">
    <text evidence="2">The sequence shown here is derived from an EMBL/GenBank/DDBJ whole genome shotgun (WGS) entry which is preliminary data.</text>
</comment>
<evidence type="ECO:0000313" key="3">
    <source>
        <dbReference type="Proteomes" id="UP000176998"/>
    </source>
</evidence>
<evidence type="ECO:0008006" key="4">
    <source>
        <dbReference type="Google" id="ProtNLM"/>
    </source>
</evidence>
<accession>A0A1G4B2P4</accession>
<organism evidence="2 3">
    <name type="scientific">Colletotrichum orchidophilum</name>
    <dbReference type="NCBI Taxonomy" id="1209926"/>
    <lineage>
        <taxon>Eukaryota</taxon>
        <taxon>Fungi</taxon>
        <taxon>Dikarya</taxon>
        <taxon>Ascomycota</taxon>
        <taxon>Pezizomycotina</taxon>
        <taxon>Sordariomycetes</taxon>
        <taxon>Hypocreomycetidae</taxon>
        <taxon>Glomerellales</taxon>
        <taxon>Glomerellaceae</taxon>
        <taxon>Colletotrichum</taxon>
    </lineage>
</organism>
<protein>
    <recommendedName>
        <fullName evidence="4">PHD-type domain-containing protein</fullName>
    </recommendedName>
</protein>
<feature type="region of interest" description="Disordered" evidence="1">
    <location>
        <begin position="154"/>
        <end position="277"/>
    </location>
</feature>
<dbReference type="Gene3D" id="3.30.40.10">
    <property type="entry name" value="Zinc/RING finger domain, C3HC4 (zinc finger)"/>
    <property type="match status" value="1"/>
</dbReference>
<dbReference type="InterPro" id="IPR011011">
    <property type="entry name" value="Znf_FYVE_PHD"/>
</dbReference>
<dbReference type="Proteomes" id="UP000176998">
    <property type="component" value="Unassembled WGS sequence"/>
</dbReference>
<evidence type="ECO:0000313" key="2">
    <source>
        <dbReference type="EMBL" id="OHE95661.1"/>
    </source>
</evidence>
<evidence type="ECO:0000256" key="1">
    <source>
        <dbReference type="SAM" id="MobiDB-lite"/>
    </source>
</evidence>
<feature type="compositionally biased region" description="Low complexity" evidence="1">
    <location>
        <begin position="154"/>
        <end position="165"/>
    </location>
</feature>
<feature type="compositionally biased region" description="Low complexity" evidence="1">
    <location>
        <begin position="203"/>
        <end position="220"/>
    </location>
</feature>
<reference evidence="2 3" key="1">
    <citation type="submission" date="2016-09" db="EMBL/GenBank/DDBJ databases">
        <authorList>
            <person name="Capua I."/>
            <person name="De Benedictis P."/>
            <person name="Joannis T."/>
            <person name="Lombin L.H."/>
            <person name="Cattoli G."/>
        </authorList>
    </citation>
    <scope>NUCLEOTIDE SEQUENCE [LARGE SCALE GENOMIC DNA]</scope>
    <source>
        <strain evidence="2 3">IMI 309357</strain>
    </source>
</reference>
<dbReference type="InterPro" id="IPR013083">
    <property type="entry name" value="Znf_RING/FYVE/PHD"/>
</dbReference>
<feature type="region of interest" description="Disordered" evidence="1">
    <location>
        <begin position="1"/>
        <end position="63"/>
    </location>
</feature>
<sequence length="399" mass="43977">MDDEGSREPPRKRLRSAKPSRRGRPRGRGGSLNTDAARPREDEPETQTEQAQAPVIHVRSSDPRSLSIPSALERYKAWKEAGAHHVEICFICQQPEDLTYCVTCRRSYHESCKPKESASSVIEGTTHFFCEVCVGRNWHKEPPFLMPAMWPSAASAAPSSSSARAETVDGTEDSPSTRGVARQDVPSPRDVHQDQEASGTEASRTTPSTVTRRSRNTNISQPAAREPTAGPASNNTRTENTPLPPPPPATSRETPRDESNRGSSTGRPPAARRSRYATLPTDVDVALRLLYAELEAAHELRHKVGDLEGQVSQMQRELNLRNSELALARRAADMSRISQGEMEQLRAQASQGQQAIAEAAGMRAENGLLRAELEKRKVQLAETNQTLQEWKQKLSALIS</sequence>
<dbReference type="OrthoDB" id="336088at2759"/>
<dbReference type="EMBL" id="MJBS01000080">
    <property type="protein sequence ID" value="OHE95661.1"/>
    <property type="molecule type" value="Genomic_DNA"/>
</dbReference>